<organism evidence="5 6">
    <name type="scientific">Trema orientale</name>
    <name type="common">Charcoal tree</name>
    <name type="synonym">Celtis orientalis</name>
    <dbReference type="NCBI Taxonomy" id="63057"/>
    <lineage>
        <taxon>Eukaryota</taxon>
        <taxon>Viridiplantae</taxon>
        <taxon>Streptophyta</taxon>
        <taxon>Embryophyta</taxon>
        <taxon>Tracheophyta</taxon>
        <taxon>Spermatophyta</taxon>
        <taxon>Magnoliopsida</taxon>
        <taxon>eudicotyledons</taxon>
        <taxon>Gunneridae</taxon>
        <taxon>Pentapetalae</taxon>
        <taxon>rosids</taxon>
        <taxon>fabids</taxon>
        <taxon>Rosales</taxon>
        <taxon>Cannabaceae</taxon>
        <taxon>Trema</taxon>
    </lineage>
</organism>
<evidence type="ECO:0000256" key="2">
    <source>
        <dbReference type="SAM" id="Phobius"/>
    </source>
</evidence>
<dbReference type="CDD" id="cd07389">
    <property type="entry name" value="MPP_PhoD"/>
    <property type="match status" value="1"/>
</dbReference>
<name>A0A2P5DIZ3_TREOI</name>
<feature type="chain" id="PRO_5015152671" evidence="3">
    <location>
        <begin position="26"/>
        <end position="486"/>
    </location>
</feature>
<dbReference type="InterPro" id="IPR018946">
    <property type="entry name" value="PhoD-like_MPP"/>
</dbReference>
<feature type="transmembrane region" description="Helical" evidence="2">
    <location>
        <begin position="452"/>
        <end position="476"/>
    </location>
</feature>
<feature type="region of interest" description="Disordered" evidence="1">
    <location>
        <begin position="28"/>
        <end position="54"/>
    </location>
</feature>
<keyword evidence="2" id="KW-0812">Transmembrane</keyword>
<keyword evidence="3" id="KW-0732">Signal</keyword>
<dbReference type="PANTHER" id="PTHR33987">
    <property type="entry name" value="CALCINEURIN-LIKE METALLO-PHOSPHOESTERASE SUPERFAMILY PROTEIN"/>
    <property type="match status" value="1"/>
</dbReference>
<dbReference type="SUPFAM" id="SSF56300">
    <property type="entry name" value="Metallo-dependent phosphatases"/>
    <property type="match status" value="1"/>
</dbReference>
<feature type="domain" description="PhoD-like phosphatase metallophosphatase" evidence="4">
    <location>
        <begin position="62"/>
        <end position="310"/>
    </location>
</feature>
<dbReference type="InterPro" id="IPR038607">
    <property type="entry name" value="PhoD-like_sf"/>
</dbReference>
<dbReference type="InterPro" id="IPR029052">
    <property type="entry name" value="Metallo-depent_PP-like"/>
</dbReference>
<dbReference type="OrthoDB" id="10266805at2759"/>
<feature type="compositionally biased region" description="Low complexity" evidence="1">
    <location>
        <begin position="31"/>
        <end position="51"/>
    </location>
</feature>
<reference evidence="6" key="1">
    <citation type="submission" date="2016-06" db="EMBL/GenBank/DDBJ databases">
        <title>Parallel loss of symbiosis genes in relatives of nitrogen-fixing non-legume Parasponia.</title>
        <authorList>
            <person name="Van Velzen R."/>
            <person name="Holmer R."/>
            <person name="Bu F."/>
            <person name="Rutten L."/>
            <person name="Van Zeijl A."/>
            <person name="Liu W."/>
            <person name="Santuari L."/>
            <person name="Cao Q."/>
            <person name="Sharma T."/>
            <person name="Shen D."/>
            <person name="Roswanjaya Y."/>
            <person name="Wardhani T."/>
            <person name="Kalhor M.S."/>
            <person name="Jansen J."/>
            <person name="Van den Hoogen J."/>
            <person name="Gungor B."/>
            <person name="Hartog M."/>
            <person name="Hontelez J."/>
            <person name="Verver J."/>
            <person name="Yang W.-C."/>
            <person name="Schijlen E."/>
            <person name="Repin R."/>
            <person name="Schilthuizen M."/>
            <person name="Schranz E."/>
            <person name="Heidstra R."/>
            <person name="Miyata K."/>
            <person name="Fedorova E."/>
            <person name="Kohlen W."/>
            <person name="Bisseling T."/>
            <person name="Smit S."/>
            <person name="Geurts R."/>
        </authorList>
    </citation>
    <scope>NUCLEOTIDE SEQUENCE [LARGE SCALE GENOMIC DNA]</scope>
    <source>
        <strain evidence="6">cv. RG33-2</strain>
    </source>
</reference>
<dbReference type="PANTHER" id="PTHR33987:SF1">
    <property type="entry name" value="CALCINEURIN-LIKE METALLO-PHOSPHOESTERASE SUPERFAMILY PROTEIN"/>
    <property type="match status" value="1"/>
</dbReference>
<gene>
    <name evidence="5" type="ORF">TorRG33x02_250000</name>
</gene>
<keyword evidence="2" id="KW-0472">Membrane</keyword>
<dbReference type="Gene3D" id="3.60.21.70">
    <property type="entry name" value="PhoD-like phosphatase"/>
    <property type="match status" value="1"/>
</dbReference>
<dbReference type="InParanoid" id="A0A2P5DIZ3"/>
<dbReference type="Proteomes" id="UP000237000">
    <property type="component" value="Unassembled WGS sequence"/>
</dbReference>
<keyword evidence="6" id="KW-1185">Reference proteome</keyword>
<dbReference type="EMBL" id="JXTC01000267">
    <property type="protein sequence ID" value="PON73264.1"/>
    <property type="molecule type" value="Genomic_DNA"/>
</dbReference>
<evidence type="ECO:0000256" key="1">
    <source>
        <dbReference type="SAM" id="MobiDB-lite"/>
    </source>
</evidence>
<comment type="caution">
    <text evidence="5">The sequence shown here is derived from an EMBL/GenBank/DDBJ whole genome shotgun (WGS) entry which is preliminary data.</text>
</comment>
<evidence type="ECO:0000313" key="6">
    <source>
        <dbReference type="Proteomes" id="UP000237000"/>
    </source>
</evidence>
<proteinExistence type="predicted"/>
<dbReference type="STRING" id="63057.A0A2P5DIZ3"/>
<sequence length="486" mass="54755">MARRQQQQWWVLMAATLFGLMVANCNNNQPQQQQQQQQQHSSSSSSSSSSSNANPHVVSRIAFGSCANQSSPQPIWNAILKFDPHVFIWLGDNIYGDIRRPLRVFGKERTIGPWKNVPRFVPCSQQELKSRYLKAKSIPAYSRLRHNAFKVIGTWDDHDYGLNDAGKEFPNKHTNQRLLLDFLDEPQDSPRRNQQGVYTSYTFGPHPSTQQLKVILLDTRYHRDPLFSDGTILGTSQWTWLENELTTSPPSAITIIASSIQVISNLSATTGPLFYLESWGRFPKERDRLFKLIADSKRDGVIFISGDVHFGEITRDDCAATGYPLYDITSSGLTQAIENTVPAPLHFLVRFVAWLTPTTMRVVDRNCRYSSCTFGQPNFGAIEIDWAASPVTVRIEVRDTSGHPVAGVNISLSELRSGNINSSATLKRSGEIQRHCSLEVSLPWIVRYRLAIFFYSTLAVVLVALVGLSYVSTLACRKCLHKCKRD</sequence>
<dbReference type="FunCoup" id="A0A2P5DIZ3">
    <property type="interactions" value="179"/>
</dbReference>
<feature type="signal peptide" evidence="3">
    <location>
        <begin position="1"/>
        <end position="25"/>
    </location>
</feature>
<accession>A0A2P5DIZ3</accession>
<evidence type="ECO:0000256" key="3">
    <source>
        <dbReference type="SAM" id="SignalP"/>
    </source>
</evidence>
<evidence type="ECO:0000259" key="4">
    <source>
        <dbReference type="Pfam" id="PF09423"/>
    </source>
</evidence>
<protein>
    <submittedName>
        <fullName evidence="5">Alkaline phosphatase D-related</fullName>
    </submittedName>
</protein>
<dbReference type="AlphaFoldDB" id="A0A2P5DIZ3"/>
<dbReference type="Pfam" id="PF09423">
    <property type="entry name" value="PhoD"/>
    <property type="match status" value="1"/>
</dbReference>
<keyword evidence="2" id="KW-1133">Transmembrane helix</keyword>
<evidence type="ECO:0000313" key="5">
    <source>
        <dbReference type="EMBL" id="PON73264.1"/>
    </source>
</evidence>